<feature type="compositionally biased region" description="Basic and acidic residues" evidence="1">
    <location>
        <begin position="467"/>
        <end position="479"/>
    </location>
</feature>
<feature type="region of interest" description="Disordered" evidence="1">
    <location>
        <begin position="1579"/>
        <end position="1630"/>
    </location>
</feature>
<feature type="compositionally biased region" description="Low complexity" evidence="1">
    <location>
        <begin position="699"/>
        <end position="713"/>
    </location>
</feature>
<dbReference type="InParanoid" id="A0A1E7F9X3"/>
<feature type="compositionally biased region" description="Low complexity" evidence="1">
    <location>
        <begin position="177"/>
        <end position="191"/>
    </location>
</feature>
<feature type="region of interest" description="Disordered" evidence="1">
    <location>
        <begin position="466"/>
        <end position="514"/>
    </location>
</feature>
<feature type="compositionally biased region" description="Low complexity" evidence="1">
    <location>
        <begin position="1729"/>
        <end position="1738"/>
    </location>
</feature>
<feature type="region of interest" description="Disordered" evidence="1">
    <location>
        <begin position="872"/>
        <end position="927"/>
    </location>
</feature>
<feature type="compositionally biased region" description="Polar residues" evidence="1">
    <location>
        <begin position="874"/>
        <end position="883"/>
    </location>
</feature>
<accession>A0A1E7F9X3</accession>
<feature type="compositionally biased region" description="Polar residues" evidence="1">
    <location>
        <begin position="485"/>
        <end position="507"/>
    </location>
</feature>
<feature type="region of interest" description="Disordered" evidence="1">
    <location>
        <begin position="1931"/>
        <end position="1955"/>
    </location>
</feature>
<dbReference type="PANTHER" id="PTHR35711">
    <property type="entry name" value="EXPRESSED PROTEIN"/>
    <property type="match status" value="1"/>
</dbReference>
<name>A0A1E7F9X3_9STRA</name>
<organism evidence="2 3">
    <name type="scientific">Fragilariopsis cylindrus CCMP1102</name>
    <dbReference type="NCBI Taxonomy" id="635003"/>
    <lineage>
        <taxon>Eukaryota</taxon>
        <taxon>Sar</taxon>
        <taxon>Stramenopiles</taxon>
        <taxon>Ochrophyta</taxon>
        <taxon>Bacillariophyta</taxon>
        <taxon>Bacillariophyceae</taxon>
        <taxon>Bacillariophycidae</taxon>
        <taxon>Bacillariales</taxon>
        <taxon>Bacillariaceae</taxon>
        <taxon>Fragilariopsis</taxon>
    </lineage>
</organism>
<feature type="region of interest" description="Disordered" evidence="1">
    <location>
        <begin position="1408"/>
        <end position="1456"/>
    </location>
</feature>
<feature type="compositionally biased region" description="Basic and acidic residues" evidence="1">
    <location>
        <begin position="1529"/>
        <end position="1543"/>
    </location>
</feature>
<feature type="compositionally biased region" description="Polar residues" evidence="1">
    <location>
        <begin position="1668"/>
        <end position="1678"/>
    </location>
</feature>
<feature type="compositionally biased region" description="Low complexity" evidence="1">
    <location>
        <begin position="78"/>
        <end position="95"/>
    </location>
</feature>
<feature type="compositionally biased region" description="Polar residues" evidence="1">
    <location>
        <begin position="804"/>
        <end position="816"/>
    </location>
</feature>
<feature type="compositionally biased region" description="Low complexity" evidence="1">
    <location>
        <begin position="763"/>
        <end position="778"/>
    </location>
</feature>
<dbReference type="EMBL" id="KV784360">
    <property type="protein sequence ID" value="OEU14815.1"/>
    <property type="molecule type" value="Genomic_DNA"/>
</dbReference>
<gene>
    <name evidence="2" type="ORF">FRACYDRAFT_241373</name>
</gene>
<feature type="compositionally biased region" description="Polar residues" evidence="1">
    <location>
        <begin position="1937"/>
        <end position="1955"/>
    </location>
</feature>
<feature type="compositionally biased region" description="Low complexity" evidence="1">
    <location>
        <begin position="1711"/>
        <end position="1720"/>
    </location>
</feature>
<feature type="compositionally biased region" description="Low complexity" evidence="1">
    <location>
        <begin position="334"/>
        <end position="346"/>
    </location>
</feature>
<feature type="region of interest" description="Disordered" evidence="1">
    <location>
        <begin position="757"/>
        <end position="859"/>
    </location>
</feature>
<feature type="compositionally biased region" description="Polar residues" evidence="1">
    <location>
        <begin position="1434"/>
        <end position="1444"/>
    </location>
</feature>
<dbReference type="Proteomes" id="UP000095751">
    <property type="component" value="Unassembled WGS sequence"/>
</dbReference>
<feature type="compositionally biased region" description="Polar residues" evidence="1">
    <location>
        <begin position="643"/>
        <end position="653"/>
    </location>
</feature>
<feature type="compositionally biased region" description="Basic and acidic residues" evidence="1">
    <location>
        <begin position="667"/>
        <end position="696"/>
    </location>
</feature>
<feature type="compositionally biased region" description="Low complexity" evidence="1">
    <location>
        <begin position="947"/>
        <end position="960"/>
    </location>
</feature>
<feature type="compositionally biased region" description="Polar residues" evidence="1">
    <location>
        <begin position="1692"/>
        <end position="1701"/>
    </location>
</feature>
<sequence length="2077" mass="231514">MSAAPSEIALSLSKKQLTASRARSTYAYSPSSSTRTTTTTVVPLLSRRRKGTTIASRYLEAIHCGGGGTSTILQIGTTDDGTVNTNNNSINNSARNRSRSNKNKNKSNSSVSNSSVSVSNSSVNNSSRTQRTTNTQQTPTQTTTQQLRTAHQTSIKTIAAAAAAFRSTPISKRGRVSSSSSSNNNSNSNSMSNLMNLSANVAKVADCSRSIVTASTMILDKSSSSISTPSHSPSGEQRGRHPTRRQQEQEQQQQQRRRGRSRTPNTFGTNSSTSNSSMRSMSRNGDNNSSNTNDNNNNSYTDTGNGNGGSSYYHAPGSRSTVPLSGSDNHDSSSDSSTSSIESSDSTRYLSIDSPGPQPKSPGKNNNEKRSRSNKYSQFLTNHQQEHCNQEEPIITPFDEVKEEEDDDDTEQSFSEAGAPTEIITNSSSQRLRPFSLSTDSIVTAANTEVITNRTTDILSRVIQQQKEGENNRVSERVKKLQRGTMITTSNSSSSKTEQGRSQQSQHKYGGISYLKGPPAVLRKGWTPYSNEYVTSKNDDDDDDEQEVIPSLFDTQSQSSSVSSSDDLRIHLPSILTTASTTINGGSNNYNNDNKISRVSRLSRHVQNARQQSILSPSVSETTASITGDLPSVSSLKPEVGGSSLSKQQGPSSKFRNVFHGVEKEITKQQEIEEEKEDGREQSNNKINKRYDEAKIKQSATTTTTTVSTSTAANESIRTPRVWQKAKLGGLRRQAVTVPGNAAQVVALAAHYRKGKFTVRGAQQQQQQQQQEEQQQQQQEEEQKERSEVDDDNDGEEEEKHNSETGTSNTASQVESSVAPDPIINVAADKEEKYDDDDDDESSIPEYIEDYSGIQDRLGGGKYRAEDFVIYNQRPKQNVSEVFQSKKGPPSREDEINESSKHGDKTRRLDRNSSSRSDERGRSPIQLLFSLDRLDECNDSSIHESSIRSTSIRSRSLGRSMTSEQFMRLTNSDHKRTTTTFPENEDGDGEEPNKRRSKSLSQRSERTLSYKSTGLSNAVRAIARDRRSRLTTNAEAAVVSSSHHQEHLQSIAHRMVPVNIVIKKETRANEEDGDNILEEELEHIIMEKRHEEKEPWNHDQQIRPYSAPSYQLTSSQTPSSRSERSITQSSIRSNLRYDHTYDDDMAQQKQPMPSSSRQATVIESEIDIKGGTESLNRMSPKEAISIKDKIRAFNLKKSPRSVSEFDYNQGGKPLATSAWERKSMLKGNEEEEEKKDDAIIGNYLDTIEREYPKTYYVGANDDSVGTNNDDYSVQSLREQLEQRINGNGHHGFDSDDDEDDDRSVRSLREMFEPPVNKQNGEIVSNLKARFEPKISRVARLSFTGTNNNLGLFEAREEIQGKSLESNWGREGKGQAILGKIKPERNSRPPLQKETETDKREKVTINTDKGKTSKNATTSVNRRLSQWTKRRQIEDSTGNHSNPSYDMTPATEESTPEIRREIFRLSEDNDRKIPGSHWTSQGVRYEHEKVSHNNCAPKGLSTDFSEYSDAVTLDASICEVSYLSNPSAIRSKDSRDSRDTDRCSDASSSVFDNIANKAYAPISPLNTSRSIHAKSIFDEQGNEEVRKNSFVSSTANASKSNQGYISPITPTISSSQRQAISDSSPSQGNTNYERLLSHFHGLESSTRSSRSMDHPHQALESSSRSSRSLNNPNRAVDTSSRSDRLAENHHSVFESSTRSGRSMDNPYDFLGSTSSSRSSRSVGNPHRILDSSNRSSRSLDTPRWRRSQLSNFECKFPPSPNQSPNPSSSQFQKDYGPSREDIRNRYLPKPAVESSPPVIKQPAVPTMPSSFDPNYAAIMESRHKMLLSRQRALVHRRANREKIHSSQNGFFGRTYPEKMETKREAPTGIHQNFSSVSKGTAYISLQDRESSTPIRNNKSYPLRGSETTPWRLSIPSKVPERIPYTSLVESEYPKRNPHNLNVRSPSTPPGNNVKQNPSIVSKIRTTFGMSTSKPKRTAQNQAVIDRISAVRAARLRRNHTYGDRAFENRSSYRQRGINNDNFNNGQASKLNTINNVTSGYTYYTHNDMNEPHNNRDDEQSLSTNESNAQEYAANLAVD</sequence>
<evidence type="ECO:0000313" key="2">
    <source>
        <dbReference type="EMBL" id="OEU14815.1"/>
    </source>
</evidence>
<feature type="region of interest" description="Disordered" evidence="1">
    <location>
        <begin position="221"/>
        <end position="373"/>
    </location>
</feature>
<proteinExistence type="predicted"/>
<keyword evidence="3" id="KW-1185">Reference proteome</keyword>
<feature type="compositionally biased region" description="Basic and acidic residues" evidence="1">
    <location>
        <begin position="1679"/>
        <end position="1691"/>
    </location>
</feature>
<feature type="region of interest" description="Disordered" evidence="1">
    <location>
        <begin position="610"/>
        <end position="653"/>
    </location>
</feature>
<feature type="compositionally biased region" description="Polar residues" evidence="1">
    <location>
        <begin position="1588"/>
        <end position="1603"/>
    </location>
</feature>
<feature type="region of interest" description="Disordered" evidence="1">
    <location>
        <begin position="1642"/>
        <end position="1781"/>
    </location>
</feature>
<feature type="compositionally biased region" description="Polar residues" evidence="1">
    <location>
        <begin position="1412"/>
        <end position="1426"/>
    </location>
</feature>
<feature type="region of interest" description="Disordered" evidence="1">
    <location>
        <begin position="78"/>
        <end position="151"/>
    </location>
</feature>
<feature type="compositionally biased region" description="Low complexity" evidence="1">
    <location>
        <begin position="106"/>
        <end position="145"/>
    </location>
</feature>
<feature type="region of interest" description="Disordered" evidence="1">
    <location>
        <begin position="1382"/>
        <end position="1401"/>
    </location>
</feature>
<feature type="region of interest" description="Disordered" evidence="1">
    <location>
        <begin position="169"/>
        <end position="191"/>
    </location>
</feature>
<evidence type="ECO:0000256" key="1">
    <source>
        <dbReference type="SAM" id="MobiDB-lite"/>
    </source>
</evidence>
<feature type="region of interest" description="Disordered" evidence="1">
    <location>
        <begin position="2045"/>
        <end position="2065"/>
    </location>
</feature>
<feature type="region of interest" description="Disordered" evidence="1">
    <location>
        <begin position="1105"/>
        <end position="1135"/>
    </location>
</feature>
<dbReference type="OrthoDB" id="10692604at2759"/>
<feature type="compositionally biased region" description="Basic residues" evidence="1">
    <location>
        <begin position="96"/>
        <end position="105"/>
    </location>
</feature>
<feature type="compositionally biased region" description="Acidic residues" evidence="1">
    <location>
        <begin position="834"/>
        <end position="849"/>
    </location>
</feature>
<feature type="region of interest" description="Disordered" evidence="1">
    <location>
        <begin position="1887"/>
        <end position="1906"/>
    </location>
</feature>
<feature type="compositionally biased region" description="Low complexity" evidence="1">
    <location>
        <begin position="1604"/>
        <end position="1625"/>
    </location>
</feature>
<feature type="compositionally biased region" description="Basic and acidic residues" evidence="1">
    <location>
        <begin position="890"/>
        <end position="922"/>
    </location>
</feature>
<feature type="compositionally biased region" description="Basic and acidic residues" evidence="1">
    <location>
        <begin position="2046"/>
        <end position="2057"/>
    </location>
</feature>
<feature type="compositionally biased region" description="Polar residues" evidence="1">
    <location>
        <begin position="1890"/>
        <end position="1906"/>
    </location>
</feature>
<feature type="compositionally biased region" description="Low complexity" evidence="1">
    <location>
        <begin position="222"/>
        <end position="234"/>
    </location>
</feature>
<feature type="compositionally biased region" description="Polar residues" evidence="1">
    <location>
        <begin position="610"/>
        <end position="626"/>
    </location>
</feature>
<dbReference type="PANTHER" id="PTHR35711:SF1">
    <property type="entry name" value="ECTODERMAL, ISOFORM F"/>
    <property type="match status" value="1"/>
</dbReference>
<protein>
    <submittedName>
        <fullName evidence="2">Uncharacterized protein</fullName>
    </submittedName>
</protein>
<reference evidence="2 3" key="1">
    <citation type="submission" date="2016-09" db="EMBL/GenBank/DDBJ databases">
        <title>Extensive genetic diversity and differential bi-allelic expression allows diatom success in the polar Southern Ocean.</title>
        <authorList>
            <consortium name="DOE Joint Genome Institute"/>
            <person name="Mock T."/>
            <person name="Otillar R.P."/>
            <person name="Strauss J."/>
            <person name="Dupont C."/>
            <person name="Frickenhaus S."/>
            <person name="Maumus F."/>
            <person name="Mcmullan M."/>
            <person name="Sanges R."/>
            <person name="Schmutz J."/>
            <person name="Toseland A."/>
            <person name="Valas R."/>
            <person name="Veluchamy A."/>
            <person name="Ward B.J."/>
            <person name="Allen A."/>
            <person name="Barry K."/>
            <person name="Falciatore A."/>
            <person name="Ferrante M."/>
            <person name="Fortunato A.E."/>
            <person name="Gloeckner G."/>
            <person name="Gruber A."/>
            <person name="Hipkin R."/>
            <person name="Janech M."/>
            <person name="Kroth P."/>
            <person name="Leese F."/>
            <person name="Lindquist E."/>
            <person name="Lyon B.R."/>
            <person name="Martin J."/>
            <person name="Mayer C."/>
            <person name="Parker M."/>
            <person name="Quesneville H."/>
            <person name="Raymond J."/>
            <person name="Uhlig C."/>
            <person name="Valentin K.U."/>
            <person name="Worden A.Z."/>
            <person name="Armbrust E.V."/>
            <person name="Bowler C."/>
            <person name="Green B."/>
            <person name="Moulton V."/>
            <person name="Van Oosterhout C."/>
            <person name="Grigoriev I."/>
        </authorList>
    </citation>
    <scope>NUCLEOTIDE SEQUENCE [LARGE SCALE GENOMIC DNA]</scope>
    <source>
        <strain evidence="2 3">CCMP1102</strain>
    </source>
</reference>
<feature type="region of interest" description="Disordered" evidence="1">
    <location>
        <begin position="667"/>
        <end position="716"/>
    </location>
</feature>
<feature type="region of interest" description="Disordered" evidence="1">
    <location>
        <begin position="1527"/>
        <end position="1546"/>
    </location>
</feature>
<feature type="compositionally biased region" description="Low complexity" evidence="1">
    <location>
        <begin position="1113"/>
        <end position="1133"/>
    </location>
</feature>
<feature type="region of interest" description="Disordered" evidence="1">
    <location>
        <begin position="941"/>
        <end position="1011"/>
    </location>
</feature>
<feature type="compositionally biased region" description="Polar residues" evidence="1">
    <location>
        <begin position="961"/>
        <end position="970"/>
    </location>
</feature>
<feature type="compositionally biased region" description="Low complexity" evidence="1">
    <location>
        <begin position="268"/>
        <end position="304"/>
    </location>
</feature>
<dbReference type="KEGG" id="fcy:FRACYDRAFT_241373"/>
<evidence type="ECO:0000313" key="3">
    <source>
        <dbReference type="Proteomes" id="UP000095751"/>
    </source>
</evidence>
<feature type="compositionally biased region" description="Acidic residues" evidence="1">
    <location>
        <begin position="788"/>
        <end position="797"/>
    </location>
</feature>